<gene>
    <name evidence="1" type="ORF">GCM10007877_03750</name>
</gene>
<keyword evidence="2" id="KW-1185">Reference proteome</keyword>
<reference evidence="1 2" key="1">
    <citation type="journal article" date="2014" name="Int. J. Syst. Evol. Microbiol.">
        <title>Complete genome sequence of Corynebacterium casei LMG S-19264T (=DSM 44701T), isolated from a smear-ripened cheese.</title>
        <authorList>
            <consortium name="US DOE Joint Genome Institute (JGI-PGF)"/>
            <person name="Walter F."/>
            <person name="Albersmeier A."/>
            <person name="Kalinowski J."/>
            <person name="Ruckert C."/>
        </authorList>
    </citation>
    <scope>NUCLEOTIDE SEQUENCE [LARGE SCALE GENOMIC DNA]</scope>
    <source>
        <strain evidence="1 2">NBRC 110095</strain>
    </source>
</reference>
<dbReference type="AlphaFoldDB" id="A0AA37T3B5"/>
<dbReference type="Proteomes" id="UP001156870">
    <property type="component" value="Unassembled WGS sequence"/>
</dbReference>
<protein>
    <submittedName>
        <fullName evidence="1">Uncharacterized protein</fullName>
    </submittedName>
</protein>
<dbReference type="RefSeq" id="WP_232593655.1">
    <property type="nucleotide sequence ID" value="NZ_BSPD01000017.1"/>
</dbReference>
<comment type="caution">
    <text evidence="1">The sequence shown here is derived from an EMBL/GenBank/DDBJ whole genome shotgun (WGS) entry which is preliminary data.</text>
</comment>
<evidence type="ECO:0000313" key="2">
    <source>
        <dbReference type="Proteomes" id="UP001156870"/>
    </source>
</evidence>
<dbReference type="EMBL" id="BSPD01000017">
    <property type="protein sequence ID" value="GLS24661.1"/>
    <property type="molecule type" value="Genomic_DNA"/>
</dbReference>
<organism evidence="1 2">
    <name type="scientific">Marinibactrum halimedae</name>
    <dbReference type="NCBI Taxonomy" id="1444977"/>
    <lineage>
        <taxon>Bacteria</taxon>
        <taxon>Pseudomonadati</taxon>
        <taxon>Pseudomonadota</taxon>
        <taxon>Gammaproteobacteria</taxon>
        <taxon>Cellvibrionales</taxon>
        <taxon>Cellvibrionaceae</taxon>
        <taxon>Marinibactrum</taxon>
    </lineage>
</organism>
<name>A0AA37T3B5_9GAMM</name>
<sequence>MNNDELNGVAAMDMEAILNKSQKILAEVQEALIKSEYRQAVLDANIQSTWACSRYQWVEKINAEFGQPNESEIFFAHKEFKEKFLKEKTVKSSFMSPFFVNNPI</sequence>
<proteinExistence type="predicted"/>
<accession>A0AA37T3B5</accession>
<evidence type="ECO:0000313" key="1">
    <source>
        <dbReference type="EMBL" id="GLS24661.1"/>
    </source>
</evidence>